<dbReference type="Pfam" id="PF08156">
    <property type="entry name" value="NOP5NT"/>
    <property type="match status" value="1"/>
</dbReference>
<dbReference type="InterPro" id="IPR036070">
    <property type="entry name" value="Nop_dom_sf"/>
</dbReference>
<gene>
    <name evidence="11" type="ORF">FB45DRAFT_976588</name>
</gene>
<dbReference type="Gene3D" id="1.10.287.4070">
    <property type="match status" value="1"/>
</dbReference>
<dbReference type="PANTHER" id="PTHR10894:SF1">
    <property type="entry name" value="NUCLEOLAR PROTEIN 58"/>
    <property type="match status" value="1"/>
</dbReference>
<dbReference type="InterPro" id="IPR012974">
    <property type="entry name" value="NOP58/56_N"/>
</dbReference>
<evidence type="ECO:0000256" key="4">
    <source>
        <dbReference type="ARBA" id="ARBA00022517"/>
    </source>
</evidence>
<dbReference type="AlphaFoldDB" id="A0AAD7FTH2"/>
<dbReference type="InterPro" id="IPR042239">
    <property type="entry name" value="Nop_C"/>
</dbReference>
<keyword evidence="12" id="KW-1185">Reference proteome</keyword>
<comment type="subcellular location">
    <subcellularLocation>
        <location evidence="1">Nucleus</location>
        <location evidence="1">Nucleolus</location>
    </subcellularLocation>
</comment>
<evidence type="ECO:0000256" key="3">
    <source>
        <dbReference type="ARBA" id="ARBA00020379"/>
    </source>
</evidence>
<keyword evidence="5" id="KW-0698">rRNA processing</keyword>
<evidence type="ECO:0000313" key="11">
    <source>
        <dbReference type="EMBL" id="KAJ7638388.1"/>
    </source>
</evidence>
<dbReference type="Proteomes" id="UP001221142">
    <property type="component" value="Unassembled WGS sequence"/>
</dbReference>
<accession>A0AAD7FTH2</accession>
<feature type="compositionally biased region" description="Basic and acidic residues" evidence="9">
    <location>
        <begin position="458"/>
        <end position="477"/>
    </location>
</feature>
<comment type="caution">
    <text evidence="11">The sequence shown here is derived from an EMBL/GenBank/DDBJ whole genome shotgun (WGS) entry which is preliminary data.</text>
</comment>
<reference evidence="11" key="1">
    <citation type="submission" date="2023-03" db="EMBL/GenBank/DDBJ databases">
        <title>Massive genome expansion in bonnet fungi (Mycena s.s.) driven by repeated elements and novel gene families across ecological guilds.</title>
        <authorList>
            <consortium name="Lawrence Berkeley National Laboratory"/>
            <person name="Harder C.B."/>
            <person name="Miyauchi S."/>
            <person name="Viragh M."/>
            <person name="Kuo A."/>
            <person name="Thoen E."/>
            <person name="Andreopoulos B."/>
            <person name="Lu D."/>
            <person name="Skrede I."/>
            <person name="Drula E."/>
            <person name="Henrissat B."/>
            <person name="Morin E."/>
            <person name="Kohler A."/>
            <person name="Barry K."/>
            <person name="LaButti K."/>
            <person name="Morin E."/>
            <person name="Salamov A."/>
            <person name="Lipzen A."/>
            <person name="Mereny Z."/>
            <person name="Hegedus B."/>
            <person name="Baldrian P."/>
            <person name="Stursova M."/>
            <person name="Weitz H."/>
            <person name="Taylor A."/>
            <person name="Grigoriev I.V."/>
            <person name="Nagy L.G."/>
            <person name="Martin F."/>
            <person name="Kauserud H."/>
        </authorList>
    </citation>
    <scope>NUCLEOTIDE SEQUENCE</scope>
    <source>
        <strain evidence="11">9284</strain>
    </source>
</reference>
<dbReference type="GO" id="GO:0030515">
    <property type="term" value="F:snoRNA binding"/>
    <property type="evidence" value="ECO:0007669"/>
    <property type="project" value="InterPro"/>
</dbReference>
<feature type="domain" description="Nop" evidence="10">
    <location>
        <begin position="285"/>
        <end position="409"/>
    </location>
</feature>
<dbReference type="PANTHER" id="PTHR10894">
    <property type="entry name" value="NUCLEOLAR PROTEIN 5 NUCLEOLAR PROTEIN NOP5 NOP58"/>
    <property type="match status" value="1"/>
</dbReference>
<proteinExistence type="inferred from homology"/>
<dbReference type="FunFam" id="1.10.246.90:FF:000003">
    <property type="entry name" value="Nucleolar protein 58"/>
    <property type="match status" value="1"/>
</dbReference>
<name>A0AAD7FTH2_9AGAR</name>
<keyword evidence="4" id="KW-0690">Ribosome biogenesis</keyword>
<evidence type="ECO:0000256" key="9">
    <source>
        <dbReference type="SAM" id="MobiDB-lite"/>
    </source>
</evidence>
<dbReference type="PROSITE" id="PS51358">
    <property type="entry name" value="NOP"/>
    <property type="match status" value="1"/>
</dbReference>
<protein>
    <recommendedName>
        <fullName evidence="3">Nucleolar protein 58</fullName>
    </recommendedName>
</protein>
<dbReference type="SUPFAM" id="SSF89124">
    <property type="entry name" value="Nop domain"/>
    <property type="match status" value="1"/>
</dbReference>
<dbReference type="GO" id="GO:0031428">
    <property type="term" value="C:box C/D methylation guide snoRNP complex"/>
    <property type="evidence" value="ECO:0007669"/>
    <property type="project" value="InterPro"/>
</dbReference>
<feature type="compositionally biased region" description="Basic and acidic residues" evidence="9">
    <location>
        <begin position="515"/>
        <end position="525"/>
    </location>
</feature>
<keyword evidence="7" id="KW-0687">Ribonucleoprotein</keyword>
<evidence type="ECO:0000256" key="7">
    <source>
        <dbReference type="ARBA" id="ARBA00023274"/>
    </source>
</evidence>
<comment type="similarity">
    <text evidence="2">Belongs to the NOP5/NOP56 family.</text>
</comment>
<dbReference type="FunFam" id="1.10.287.4070:FF:000001">
    <property type="entry name" value="Probable Nucleolar protein 58"/>
    <property type="match status" value="1"/>
</dbReference>
<dbReference type="InterPro" id="IPR012976">
    <property type="entry name" value="NOSIC"/>
</dbReference>
<dbReference type="Gene3D" id="1.10.246.90">
    <property type="entry name" value="Nop domain"/>
    <property type="match status" value="1"/>
</dbReference>
<evidence type="ECO:0000256" key="2">
    <source>
        <dbReference type="ARBA" id="ARBA00009211"/>
    </source>
</evidence>
<evidence type="ECO:0000256" key="6">
    <source>
        <dbReference type="ARBA" id="ARBA00023242"/>
    </source>
</evidence>
<keyword evidence="6" id="KW-0539">Nucleus</keyword>
<dbReference type="GO" id="GO:0032040">
    <property type="term" value="C:small-subunit processome"/>
    <property type="evidence" value="ECO:0007669"/>
    <property type="project" value="InterPro"/>
</dbReference>
<dbReference type="Pfam" id="PF01798">
    <property type="entry name" value="Nop"/>
    <property type="match status" value="1"/>
</dbReference>
<feature type="region of interest" description="Disordered" evidence="9">
    <location>
        <begin position="458"/>
        <end position="557"/>
    </location>
</feature>
<dbReference type="SMART" id="SM00931">
    <property type="entry name" value="NOSIC"/>
    <property type="match status" value="1"/>
</dbReference>
<evidence type="ECO:0000256" key="5">
    <source>
        <dbReference type="ARBA" id="ARBA00022552"/>
    </source>
</evidence>
<feature type="compositionally biased region" description="Acidic residues" evidence="9">
    <location>
        <begin position="478"/>
        <end position="488"/>
    </location>
</feature>
<dbReference type="InterPro" id="IPR002687">
    <property type="entry name" value="Nop_dom"/>
</dbReference>
<evidence type="ECO:0000313" key="12">
    <source>
        <dbReference type="Proteomes" id="UP001221142"/>
    </source>
</evidence>
<dbReference type="EMBL" id="JARKIF010000005">
    <property type="protein sequence ID" value="KAJ7638388.1"/>
    <property type="molecule type" value="Genomic_DNA"/>
</dbReference>
<feature type="compositionally biased region" description="Basic residues" evidence="9">
    <location>
        <begin position="548"/>
        <end position="557"/>
    </location>
</feature>
<evidence type="ECO:0000256" key="8">
    <source>
        <dbReference type="ARBA" id="ARBA00024837"/>
    </source>
</evidence>
<dbReference type="InterPro" id="IPR045056">
    <property type="entry name" value="Nop56/Nop58"/>
</dbReference>
<organism evidence="11 12">
    <name type="scientific">Roridomyces roridus</name>
    <dbReference type="NCBI Taxonomy" id="1738132"/>
    <lineage>
        <taxon>Eukaryota</taxon>
        <taxon>Fungi</taxon>
        <taxon>Dikarya</taxon>
        <taxon>Basidiomycota</taxon>
        <taxon>Agaricomycotina</taxon>
        <taxon>Agaricomycetes</taxon>
        <taxon>Agaricomycetidae</taxon>
        <taxon>Agaricales</taxon>
        <taxon>Marasmiineae</taxon>
        <taxon>Mycenaceae</taxon>
        <taxon>Roridomyces</taxon>
    </lineage>
</organism>
<evidence type="ECO:0000259" key="10">
    <source>
        <dbReference type="PROSITE" id="PS51358"/>
    </source>
</evidence>
<evidence type="ECO:0000256" key="1">
    <source>
        <dbReference type="ARBA" id="ARBA00004604"/>
    </source>
</evidence>
<sequence length="557" mass="61380">MLVLYETSLGYCLFKVGDASKLESDDLWKEFETAEKASKLLKLKAIHRFQSTATAVEDITSLQNGKLGKGLKDFLTQEVVDKGKGKEALLVIDPHLSRSIAKKLSINVSALEGKNEDLWRGIRTQLTALLNGVDPRDLATMSLGLSHSLSRFKLKFSPDKVDTMVVQAIALLDDLDKEINIYAMRVKEWYGWHFPEMAKIIVDNIAYAKVIRLMGFRTNAATTSFAAILPEDLEAVLKAAAEISMGTEISDSDIAHIHSLCDQVISISAYRTQLAEYLRNRMSAIAPNLTALVGELVGARLISHAGSLLSLAKHPASTVQILGAEKALFRALKTKHDTPKYGLIYHASLIGQAPPKLKGKMARMVATKAALSIRVDALTDSDGKSEPAAPSIGIENRAKLESRLARFAADGGKKQAKFEMGGNVKTYNTQADAVELVSTQRDDPMAIAVQAVLDVKEEKRRAKEERRAKKRAEKEGADESMMDVDGEEKEDKKDKKRKRRESEAANGHAEEEEEVSKKETEEERKARKKARKAEKAAAEANGEDGSPKKKKKRKSEA</sequence>
<dbReference type="GO" id="GO:0006364">
    <property type="term" value="P:rRNA processing"/>
    <property type="evidence" value="ECO:0007669"/>
    <property type="project" value="UniProtKB-KW"/>
</dbReference>
<comment type="function">
    <text evidence="8">Required for pre-18S rRNA processing. May bind microtubules.</text>
</comment>